<evidence type="ECO:0000313" key="1">
    <source>
        <dbReference type="EMBL" id="GIY62064.1"/>
    </source>
</evidence>
<gene>
    <name evidence="1" type="ORF">CEXT_409131</name>
</gene>
<proteinExistence type="predicted"/>
<comment type="caution">
    <text evidence="1">The sequence shown here is derived from an EMBL/GenBank/DDBJ whole genome shotgun (WGS) entry which is preliminary data.</text>
</comment>
<dbReference type="EMBL" id="BPLR01013571">
    <property type="protein sequence ID" value="GIY62064.1"/>
    <property type="molecule type" value="Genomic_DNA"/>
</dbReference>
<dbReference type="AlphaFoldDB" id="A0AAV4UWA5"/>
<dbReference type="Proteomes" id="UP001054945">
    <property type="component" value="Unassembled WGS sequence"/>
</dbReference>
<name>A0AAV4UWA5_CAEEX</name>
<reference evidence="1 2" key="1">
    <citation type="submission" date="2021-06" db="EMBL/GenBank/DDBJ databases">
        <title>Caerostris extrusa draft genome.</title>
        <authorList>
            <person name="Kono N."/>
            <person name="Arakawa K."/>
        </authorList>
    </citation>
    <scope>NUCLEOTIDE SEQUENCE [LARGE SCALE GENOMIC DNA]</scope>
</reference>
<evidence type="ECO:0000313" key="2">
    <source>
        <dbReference type="Proteomes" id="UP001054945"/>
    </source>
</evidence>
<organism evidence="1 2">
    <name type="scientific">Caerostris extrusa</name>
    <name type="common">Bark spider</name>
    <name type="synonym">Caerostris bankana</name>
    <dbReference type="NCBI Taxonomy" id="172846"/>
    <lineage>
        <taxon>Eukaryota</taxon>
        <taxon>Metazoa</taxon>
        <taxon>Ecdysozoa</taxon>
        <taxon>Arthropoda</taxon>
        <taxon>Chelicerata</taxon>
        <taxon>Arachnida</taxon>
        <taxon>Araneae</taxon>
        <taxon>Araneomorphae</taxon>
        <taxon>Entelegynae</taxon>
        <taxon>Araneoidea</taxon>
        <taxon>Araneidae</taxon>
        <taxon>Caerostris</taxon>
    </lineage>
</organism>
<sequence>MNVAGFGIPASSRSQGPARRQANLTWLSYRCCLASSIGSQSPVKSVKPIYNADEGWSQFRGLGSRPGSEALFISFGRECFDHISNHFTKYKKTLQVRVDDSFSNF</sequence>
<keyword evidence="2" id="KW-1185">Reference proteome</keyword>
<accession>A0AAV4UWA5</accession>
<protein>
    <submittedName>
        <fullName evidence="1">Uncharacterized protein</fullName>
    </submittedName>
</protein>